<dbReference type="PANTHER" id="PTHR33065">
    <property type="entry name" value="OS07G0486400 PROTEIN"/>
    <property type="match status" value="1"/>
</dbReference>
<feature type="domain" description="DUF6598" evidence="1">
    <location>
        <begin position="23"/>
        <end position="129"/>
    </location>
</feature>
<dbReference type="InterPro" id="IPR046533">
    <property type="entry name" value="DUF6598"/>
</dbReference>
<sequence>MLSSGFIIFGAYRLYSSHRSRLRGPASSQDKVLSCHAFVYGYLSDNGFARREVESTEHSTMEFTFAQLTYAVEETIIIHVVQGSTNFKACFAAGLTADIDEDVVLLDSGYGMVAIDDDGLVMLRRRVVVKNEGNSR</sequence>
<evidence type="ECO:0000313" key="2">
    <source>
        <dbReference type="EnsemblPlants" id="OPUNC12G04440.1"/>
    </source>
</evidence>
<name>A0A0E0MK74_ORYPU</name>
<reference evidence="2" key="2">
    <citation type="submission" date="2018-05" db="EMBL/GenBank/DDBJ databases">
        <title>OpunRS2 (Oryza punctata Reference Sequence Version 2).</title>
        <authorList>
            <person name="Zhang J."/>
            <person name="Kudrna D."/>
            <person name="Lee S."/>
            <person name="Talag J."/>
            <person name="Welchert J."/>
            <person name="Wing R.A."/>
        </authorList>
    </citation>
    <scope>NUCLEOTIDE SEQUENCE [LARGE SCALE GENOMIC DNA]</scope>
</reference>
<protein>
    <recommendedName>
        <fullName evidence="1">DUF6598 domain-containing protein</fullName>
    </recommendedName>
</protein>
<dbReference type="PANTHER" id="PTHR33065:SF131">
    <property type="entry name" value="EXPRESSED PROTEIN"/>
    <property type="match status" value="1"/>
</dbReference>
<dbReference type="Gramene" id="OPUNC12G04440.1">
    <property type="protein sequence ID" value="OPUNC12G04440.1"/>
    <property type="gene ID" value="OPUNC12G04440"/>
</dbReference>
<dbReference type="AlphaFoldDB" id="A0A0E0MK74"/>
<keyword evidence="3" id="KW-1185">Reference proteome</keyword>
<dbReference type="HOGENOM" id="CLU_1878783_0_0_1"/>
<dbReference type="STRING" id="4537.A0A0E0MK74"/>
<accession>A0A0E0MK74</accession>
<reference evidence="2" key="1">
    <citation type="submission" date="2015-04" db="UniProtKB">
        <authorList>
            <consortium name="EnsemblPlants"/>
        </authorList>
    </citation>
    <scope>IDENTIFICATION</scope>
</reference>
<evidence type="ECO:0000313" key="3">
    <source>
        <dbReference type="Proteomes" id="UP000026962"/>
    </source>
</evidence>
<proteinExistence type="predicted"/>
<dbReference type="Proteomes" id="UP000026962">
    <property type="component" value="Chromosome 12"/>
</dbReference>
<dbReference type="EnsemblPlants" id="OPUNC12G04440.1">
    <property type="protein sequence ID" value="OPUNC12G04440.1"/>
    <property type="gene ID" value="OPUNC12G04440"/>
</dbReference>
<evidence type="ECO:0000259" key="1">
    <source>
        <dbReference type="Pfam" id="PF20241"/>
    </source>
</evidence>
<organism evidence="2">
    <name type="scientific">Oryza punctata</name>
    <name type="common">Red rice</name>
    <dbReference type="NCBI Taxonomy" id="4537"/>
    <lineage>
        <taxon>Eukaryota</taxon>
        <taxon>Viridiplantae</taxon>
        <taxon>Streptophyta</taxon>
        <taxon>Embryophyta</taxon>
        <taxon>Tracheophyta</taxon>
        <taxon>Spermatophyta</taxon>
        <taxon>Magnoliopsida</taxon>
        <taxon>Liliopsida</taxon>
        <taxon>Poales</taxon>
        <taxon>Poaceae</taxon>
        <taxon>BOP clade</taxon>
        <taxon>Oryzoideae</taxon>
        <taxon>Oryzeae</taxon>
        <taxon>Oryzinae</taxon>
        <taxon>Oryza</taxon>
    </lineage>
</organism>
<dbReference type="Pfam" id="PF20241">
    <property type="entry name" value="DUF6598"/>
    <property type="match status" value="1"/>
</dbReference>